<reference evidence="3" key="1">
    <citation type="submission" date="2020-08" db="EMBL/GenBank/DDBJ databases">
        <title>Pontibacter sp. SD6 16S ribosomal RNA gene Genome sequencing and assembly.</title>
        <authorList>
            <person name="Kang M."/>
        </authorList>
    </citation>
    <scope>NUCLEOTIDE SEQUENCE</scope>
    <source>
        <strain evidence="3">SD6</strain>
    </source>
</reference>
<dbReference type="InterPro" id="IPR036890">
    <property type="entry name" value="HATPase_C_sf"/>
</dbReference>
<gene>
    <name evidence="3" type="ORF">H8S84_13070</name>
</gene>
<feature type="transmembrane region" description="Helical" evidence="1">
    <location>
        <begin position="115"/>
        <end position="135"/>
    </location>
</feature>
<keyword evidence="3" id="KW-0808">Transferase</keyword>
<evidence type="ECO:0000313" key="3">
    <source>
        <dbReference type="EMBL" id="MBC5993771.1"/>
    </source>
</evidence>
<keyword evidence="1" id="KW-1133">Transmembrane helix</keyword>
<dbReference type="Pfam" id="PF06580">
    <property type="entry name" value="His_kinase"/>
    <property type="match status" value="1"/>
</dbReference>
<keyword evidence="1" id="KW-0812">Transmembrane</keyword>
<keyword evidence="3" id="KW-0418">Kinase</keyword>
<dbReference type="PANTHER" id="PTHR34220">
    <property type="entry name" value="SENSOR HISTIDINE KINASE YPDA"/>
    <property type="match status" value="1"/>
</dbReference>
<feature type="transmembrane region" description="Helical" evidence="1">
    <location>
        <begin position="41"/>
        <end position="64"/>
    </location>
</feature>
<dbReference type="SUPFAM" id="SSF55874">
    <property type="entry name" value="ATPase domain of HSP90 chaperone/DNA topoisomerase II/histidine kinase"/>
    <property type="match status" value="1"/>
</dbReference>
<dbReference type="InterPro" id="IPR010559">
    <property type="entry name" value="Sig_transdc_His_kin_internal"/>
</dbReference>
<keyword evidence="4" id="KW-1185">Reference proteome</keyword>
<dbReference type="Proteomes" id="UP000603640">
    <property type="component" value="Unassembled WGS sequence"/>
</dbReference>
<feature type="transmembrane region" description="Helical" evidence="1">
    <location>
        <begin position="76"/>
        <end position="103"/>
    </location>
</feature>
<keyword evidence="1" id="KW-0472">Membrane</keyword>
<feature type="domain" description="Signal transduction histidine kinase internal region" evidence="2">
    <location>
        <begin position="155"/>
        <end position="234"/>
    </location>
</feature>
<dbReference type="InterPro" id="IPR050640">
    <property type="entry name" value="Bact_2-comp_sensor_kinase"/>
</dbReference>
<dbReference type="GO" id="GO:0000155">
    <property type="term" value="F:phosphorelay sensor kinase activity"/>
    <property type="evidence" value="ECO:0007669"/>
    <property type="project" value="InterPro"/>
</dbReference>
<comment type="caution">
    <text evidence="3">The sequence shown here is derived from an EMBL/GenBank/DDBJ whole genome shotgun (WGS) entry which is preliminary data.</text>
</comment>
<dbReference type="EMBL" id="JACRVF010000003">
    <property type="protein sequence ID" value="MBC5993771.1"/>
    <property type="molecule type" value="Genomic_DNA"/>
</dbReference>
<evidence type="ECO:0000313" key="4">
    <source>
        <dbReference type="Proteomes" id="UP000603640"/>
    </source>
</evidence>
<dbReference type="PANTHER" id="PTHR34220:SF7">
    <property type="entry name" value="SENSOR HISTIDINE KINASE YPDA"/>
    <property type="match status" value="1"/>
</dbReference>
<dbReference type="AlphaFoldDB" id="A0A923N7R7"/>
<evidence type="ECO:0000259" key="2">
    <source>
        <dbReference type="Pfam" id="PF06580"/>
    </source>
</evidence>
<evidence type="ECO:0000256" key="1">
    <source>
        <dbReference type="SAM" id="Phobius"/>
    </source>
</evidence>
<dbReference type="RefSeq" id="WP_187067775.1">
    <property type="nucleotide sequence ID" value="NZ_JACRVF010000003.1"/>
</dbReference>
<dbReference type="Gene3D" id="3.30.565.10">
    <property type="entry name" value="Histidine kinase-like ATPase, C-terminal domain"/>
    <property type="match status" value="1"/>
</dbReference>
<accession>A0A923N7R7</accession>
<organism evidence="3 4">
    <name type="scientific">Pontibacter cellulosilyticus</name>
    <dbReference type="NCBI Taxonomy" id="1720253"/>
    <lineage>
        <taxon>Bacteria</taxon>
        <taxon>Pseudomonadati</taxon>
        <taxon>Bacteroidota</taxon>
        <taxon>Cytophagia</taxon>
        <taxon>Cytophagales</taxon>
        <taxon>Hymenobacteraceae</taxon>
        <taxon>Pontibacter</taxon>
    </lineage>
</organism>
<feature type="transmembrane region" description="Helical" evidence="1">
    <location>
        <begin position="12"/>
        <end position="35"/>
    </location>
</feature>
<name>A0A923N7R7_9BACT</name>
<protein>
    <submittedName>
        <fullName evidence="3">Histidine kinase</fullName>
    </submittedName>
</protein>
<sequence length="346" mass="40543">MKKLQKEVWLHVLVWLIGYVLFVSPFTNVTMYKFSGRDGSIILPALVWMCFNVLLFYGNALTLLPKYKQHRHLKLYIGQLILLFAGVSALEMLFDGILVAYLWPEEYTFRSGLAIVPNLVMNLLVLLLSFSYRFLKDWVEHERRERQLAQEKLEAELKYLKAQINPHFLFNTLNNLFSMARREKAHGTAACVAKLAHLMRYTLHDSNLPLVELEKDVKHMEDYIDLQKLRLPERGVEIKLEKKGNWETVQVPPMLLITLVENAFKHGISYQQPSFIFMELDVQGQDLTFSVKNSMHRREETLKEDASGIGLENMRRRLALLYPDRHELHTQETEHAFLTQLHIHLN</sequence>
<dbReference type="GO" id="GO:0016020">
    <property type="term" value="C:membrane"/>
    <property type="evidence" value="ECO:0007669"/>
    <property type="project" value="InterPro"/>
</dbReference>
<proteinExistence type="predicted"/>